<dbReference type="RefSeq" id="WP_211612379.1">
    <property type="nucleotide sequence ID" value="NZ_CAJNBK010000008.1"/>
</dbReference>
<comment type="caution">
    <text evidence="2">The sequence shown here is derived from an EMBL/GenBank/DDBJ whole genome shotgun (WGS) entry which is preliminary data.</text>
</comment>
<protein>
    <submittedName>
        <fullName evidence="2">Uncharacterized protein</fullName>
    </submittedName>
</protein>
<feature type="compositionally biased region" description="Basic and acidic residues" evidence="1">
    <location>
        <begin position="138"/>
        <end position="152"/>
    </location>
</feature>
<dbReference type="EMBL" id="CAJNBK010000008">
    <property type="protein sequence ID" value="CAE6761322.1"/>
    <property type="molecule type" value="Genomic_DNA"/>
</dbReference>
<evidence type="ECO:0000313" key="2">
    <source>
        <dbReference type="EMBL" id="CAE6761322.1"/>
    </source>
</evidence>
<feature type="compositionally biased region" description="Low complexity" evidence="1">
    <location>
        <begin position="126"/>
        <end position="137"/>
    </location>
</feature>
<feature type="compositionally biased region" description="Basic residues" evidence="1">
    <location>
        <begin position="80"/>
        <end position="89"/>
    </location>
</feature>
<organism evidence="2 3">
    <name type="scientific">Paraburkholderia haematera</name>
    <dbReference type="NCBI Taxonomy" id="2793077"/>
    <lineage>
        <taxon>Bacteria</taxon>
        <taxon>Pseudomonadati</taxon>
        <taxon>Pseudomonadota</taxon>
        <taxon>Betaproteobacteria</taxon>
        <taxon>Burkholderiales</taxon>
        <taxon>Burkholderiaceae</taxon>
        <taxon>Paraburkholderia</taxon>
    </lineage>
</organism>
<sequence>MTTPVTKEHTKKTFHFPKSSPRHAVDGAEPAAAAEQPAQAAPAVEKAPKAKRAATAEAKPVVKKAAKKAKRAASAEAKPAVKKAAKAKRAITTEAAPTVKKAAKAKRPATAEAAPVVEKVAKAKRAAPAEAAPATAPEAKKAKPPKKEKVVRDSFTMPKSDYEKIASLKQKCLDAGVSVKKSELLRAGLMMLESAAPQRLLAAVSSLETVKTGRPAKG</sequence>
<gene>
    <name evidence="2" type="ORF">R69888_03430</name>
</gene>
<evidence type="ECO:0000256" key="1">
    <source>
        <dbReference type="SAM" id="MobiDB-lite"/>
    </source>
</evidence>
<feature type="compositionally biased region" description="Low complexity" evidence="1">
    <location>
        <begin position="108"/>
        <end position="118"/>
    </location>
</feature>
<evidence type="ECO:0000313" key="3">
    <source>
        <dbReference type="Proteomes" id="UP000672526"/>
    </source>
</evidence>
<feature type="compositionally biased region" description="Low complexity" evidence="1">
    <location>
        <begin position="28"/>
        <end position="45"/>
    </location>
</feature>
<keyword evidence="3" id="KW-1185">Reference proteome</keyword>
<accession>A0ABM8RMM2</accession>
<feature type="compositionally biased region" description="Low complexity" evidence="1">
    <location>
        <begin position="90"/>
        <end position="100"/>
    </location>
</feature>
<reference evidence="2 3" key="1">
    <citation type="submission" date="2021-02" db="EMBL/GenBank/DDBJ databases">
        <authorList>
            <person name="Vanwijnsberghe S."/>
        </authorList>
    </citation>
    <scope>NUCLEOTIDE SEQUENCE [LARGE SCALE GENOMIC DNA]</scope>
    <source>
        <strain evidence="2 3">LMG 31837</strain>
    </source>
</reference>
<proteinExistence type="predicted"/>
<name>A0ABM8RMM2_9BURK</name>
<dbReference type="Proteomes" id="UP000672526">
    <property type="component" value="Unassembled WGS sequence"/>
</dbReference>
<feature type="compositionally biased region" description="Basic residues" evidence="1">
    <location>
        <begin position="61"/>
        <end position="71"/>
    </location>
</feature>
<feature type="region of interest" description="Disordered" evidence="1">
    <location>
        <begin position="1"/>
        <end position="155"/>
    </location>
</feature>